<evidence type="ECO:0000313" key="4">
    <source>
        <dbReference type="Proteomes" id="UP000286003"/>
    </source>
</evidence>
<accession>A0AAQ0RSZ0</accession>
<organism evidence="1 3">
    <name type="scientific">Bacteroides intestinalis</name>
    <dbReference type="NCBI Taxonomy" id="329854"/>
    <lineage>
        <taxon>Bacteria</taxon>
        <taxon>Pseudomonadati</taxon>
        <taxon>Bacteroidota</taxon>
        <taxon>Bacteroidia</taxon>
        <taxon>Bacteroidales</taxon>
        <taxon>Bacteroidaceae</taxon>
        <taxon>Bacteroides</taxon>
    </lineage>
</organism>
<comment type="caution">
    <text evidence="1">The sequence shown here is derived from an EMBL/GenBank/DDBJ whole genome shotgun (WGS) entry which is preliminary data.</text>
</comment>
<dbReference type="Proteomes" id="UP000284772">
    <property type="component" value="Unassembled WGS sequence"/>
</dbReference>
<proteinExistence type="predicted"/>
<reference evidence="3 4" key="1">
    <citation type="submission" date="2018-08" db="EMBL/GenBank/DDBJ databases">
        <title>A genome reference for cultivated species of the human gut microbiota.</title>
        <authorList>
            <person name="Zou Y."/>
            <person name="Xue W."/>
            <person name="Luo G."/>
        </authorList>
    </citation>
    <scope>NUCLEOTIDE SEQUENCE [LARGE SCALE GENOMIC DNA]</scope>
    <source>
        <strain evidence="1 3">AF19-10AC</strain>
        <strain evidence="2 4">AF31-23</strain>
    </source>
</reference>
<protein>
    <submittedName>
        <fullName evidence="1">Uncharacterized protein</fullName>
    </submittedName>
</protein>
<evidence type="ECO:0000313" key="3">
    <source>
        <dbReference type="Proteomes" id="UP000284772"/>
    </source>
</evidence>
<dbReference type="Proteomes" id="UP000286003">
    <property type="component" value="Unassembled WGS sequence"/>
</dbReference>
<gene>
    <name evidence="1" type="ORF">DWX27_05090</name>
    <name evidence="2" type="ORF">DWZ32_00375</name>
</gene>
<evidence type="ECO:0000313" key="2">
    <source>
        <dbReference type="EMBL" id="RHN10512.1"/>
    </source>
</evidence>
<dbReference type="AlphaFoldDB" id="A0AAQ0RSZ0"/>
<dbReference type="EMBL" id="QRQM01000001">
    <property type="protein sequence ID" value="RHN10512.1"/>
    <property type="molecule type" value="Genomic_DNA"/>
</dbReference>
<dbReference type="EMBL" id="QRWT01000003">
    <property type="protein sequence ID" value="RGT55701.1"/>
    <property type="molecule type" value="Genomic_DNA"/>
</dbReference>
<evidence type="ECO:0000313" key="1">
    <source>
        <dbReference type="EMBL" id="RGT55701.1"/>
    </source>
</evidence>
<dbReference type="RefSeq" id="WP_115503337.1">
    <property type="nucleotide sequence ID" value="NZ_CABMMK010000006.1"/>
</dbReference>
<name>A0AAQ0RSZ0_9BACE</name>
<sequence length="618" mass="70133">MKQKIDLTSSYVRTNGIKLANAIYEIAEDVDFNGQQIQMPANCVLSFEGGSIANGKLTGNDTVINDNRLYAFIKPTMQLAGSFTIEKVIANWFDETEDYQMFQRAFDFAYAISEAKKTNYSSSSIFVTCFAMSYNISRGMYIPVGVSFNGNNASFFPSANWVVSEYMFYLNINKQNLDWKVAYPGNIEEELCHINYCNPDNRLCHFILGGDSRFIHDIYAFRPAIFYKQINEYIDNKHICNIVIKGDNSSFPLNKLNSETYRIQWRLGDASEINHISDGASIYIGGGANASIRNSINATVYVDSCRNILLESFHNELGFIIAERSSVILKNAYFYANQTGNILIVGEYNVGSELLLENVFFGNLIRLTDFNSYYPIVNLNTFENSRVVLKNTYGLINNGENGHNSGNAIMLKYKNNYSKESHYINPNGEIINVGHIVNNFKYLDSNSVLSLKWSNESGSRKAYIRTIYIADETRRLKLLGNALTDGEVLVNSIDSTFAYRATMYDSGNSIQQLTNLLIRIFVGTASGRYNYYYDFGVVMQNQENFILKENGIDGLVHKRTDNIDINYTPCTSYRYDGYNALVRLLNNQIPNVGNWVAGDKVFFPNGKIYQYNGSSWQE</sequence>